<comment type="subcellular location">
    <subcellularLocation>
        <location evidence="1">Cell membrane</location>
        <topology evidence="1">Multi-pass membrane protein</topology>
    </subcellularLocation>
</comment>
<feature type="transmembrane region" description="Helical" evidence="7">
    <location>
        <begin position="78"/>
        <end position="97"/>
    </location>
</feature>
<feature type="transmembrane region" description="Helical" evidence="7">
    <location>
        <begin position="37"/>
        <end position="57"/>
    </location>
</feature>
<dbReference type="PANTHER" id="PTHR32322:SF18">
    <property type="entry name" value="S-ADENOSYLMETHIONINE_S-ADENOSYLHOMOCYSTEINE TRANSPORTER"/>
    <property type="match status" value="1"/>
</dbReference>
<gene>
    <name evidence="9" type="ORF">WDJ61_13980</name>
</gene>
<dbReference type="InterPro" id="IPR000620">
    <property type="entry name" value="EamA_dom"/>
</dbReference>
<keyword evidence="5 7" id="KW-1133">Transmembrane helix</keyword>
<evidence type="ECO:0000256" key="7">
    <source>
        <dbReference type="SAM" id="Phobius"/>
    </source>
</evidence>
<evidence type="ECO:0000313" key="10">
    <source>
        <dbReference type="Proteomes" id="UP001387364"/>
    </source>
</evidence>
<evidence type="ECO:0000256" key="2">
    <source>
        <dbReference type="ARBA" id="ARBA00007362"/>
    </source>
</evidence>
<dbReference type="Proteomes" id="UP001387364">
    <property type="component" value="Chromosome"/>
</dbReference>
<comment type="similarity">
    <text evidence="2">Belongs to the EamA transporter family.</text>
</comment>
<feature type="transmembrane region" description="Helical" evidence="7">
    <location>
        <begin position="187"/>
        <end position="206"/>
    </location>
</feature>
<feature type="transmembrane region" description="Helical" evidence="7">
    <location>
        <begin position="12"/>
        <end position="31"/>
    </location>
</feature>
<dbReference type="RefSeq" id="WP_338750770.1">
    <property type="nucleotide sequence ID" value="NZ_CP147404.1"/>
</dbReference>
<feature type="transmembrane region" description="Helical" evidence="7">
    <location>
        <begin position="161"/>
        <end position="180"/>
    </location>
</feature>
<keyword evidence="10" id="KW-1185">Reference proteome</keyword>
<organism evidence="9 10">
    <name type="scientific">Bacillus kandeliae</name>
    <dbReference type="NCBI Taxonomy" id="3129297"/>
    <lineage>
        <taxon>Bacteria</taxon>
        <taxon>Bacillati</taxon>
        <taxon>Bacillota</taxon>
        <taxon>Bacilli</taxon>
        <taxon>Bacillales</taxon>
        <taxon>Bacillaceae</taxon>
        <taxon>Bacillus</taxon>
    </lineage>
</organism>
<evidence type="ECO:0000256" key="3">
    <source>
        <dbReference type="ARBA" id="ARBA00022475"/>
    </source>
</evidence>
<evidence type="ECO:0000313" key="9">
    <source>
        <dbReference type="EMBL" id="WXB92356.1"/>
    </source>
</evidence>
<keyword evidence="6 7" id="KW-0472">Membrane</keyword>
<keyword evidence="4 7" id="KW-0812">Transmembrane</keyword>
<evidence type="ECO:0000256" key="6">
    <source>
        <dbReference type="ARBA" id="ARBA00023136"/>
    </source>
</evidence>
<proteinExistence type="inferred from homology"/>
<dbReference type="InterPro" id="IPR050638">
    <property type="entry name" value="AA-Vitamin_Transporters"/>
</dbReference>
<name>A0ABZ2N4P6_9BACI</name>
<feature type="transmembrane region" description="Helical" evidence="7">
    <location>
        <begin position="134"/>
        <end position="155"/>
    </location>
</feature>
<dbReference type="SUPFAM" id="SSF103481">
    <property type="entry name" value="Multidrug resistance efflux transporter EmrE"/>
    <property type="match status" value="2"/>
</dbReference>
<feature type="domain" description="EamA" evidence="8">
    <location>
        <begin position="8"/>
        <end position="147"/>
    </location>
</feature>
<feature type="transmembrane region" description="Helical" evidence="7">
    <location>
        <begin position="103"/>
        <end position="122"/>
    </location>
</feature>
<feature type="transmembrane region" description="Helical" evidence="7">
    <location>
        <begin position="276"/>
        <end position="293"/>
    </location>
</feature>
<reference evidence="9 10" key="1">
    <citation type="submission" date="2024-02" db="EMBL/GenBank/DDBJ databases">
        <title>Seven novel Bacillus-like species.</title>
        <authorList>
            <person name="Liu G."/>
        </authorList>
    </citation>
    <scope>NUCLEOTIDE SEQUENCE [LARGE SCALE GENOMIC DNA]</scope>
    <source>
        <strain evidence="9 10">FJAT-52991</strain>
    </source>
</reference>
<dbReference type="InterPro" id="IPR037185">
    <property type="entry name" value="EmrE-like"/>
</dbReference>
<feature type="domain" description="EamA" evidence="8">
    <location>
        <begin position="161"/>
        <end position="293"/>
    </location>
</feature>
<accession>A0ABZ2N4P6</accession>
<evidence type="ECO:0000259" key="8">
    <source>
        <dbReference type="Pfam" id="PF00892"/>
    </source>
</evidence>
<sequence>MAFSSRVKGIMMVLSSAIFWGGSGVVAQFLFQQQGVSVEWLVTVRLLLAGLILLSFAAMKERDLVFAIWKDRFSRVPLLLLSVIGMIGMQYTFFAAIENGNAATATVLQYLAPVLVVLYMTFRSKAKLSIKEIVAVLLSMLGTFFLVTGGNPFALSISGPAVFWGLSSAVALAFYTVYPIELLKRWGVIIVIGWGMTLGGLGFSFVHPPWKYEGIMNIPTLAGVLFVIVFGTLIAFYLYSESLRYLKPSETSLLACVEPLSAVFLSVLVLNVDFGIGEWIGTICIITTVLMLSRAKK</sequence>
<feature type="transmembrane region" description="Helical" evidence="7">
    <location>
        <begin position="218"/>
        <end position="239"/>
    </location>
</feature>
<protein>
    <submittedName>
        <fullName evidence="9">EamA family transporter</fullName>
    </submittedName>
</protein>
<dbReference type="EMBL" id="CP147404">
    <property type="protein sequence ID" value="WXB92356.1"/>
    <property type="molecule type" value="Genomic_DNA"/>
</dbReference>
<evidence type="ECO:0000256" key="1">
    <source>
        <dbReference type="ARBA" id="ARBA00004651"/>
    </source>
</evidence>
<dbReference type="PANTHER" id="PTHR32322">
    <property type="entry name" value="INNER MEMBRANE TRANSPORTER"/>
    <property type="match status" value="1"/>
</dbReference>
<evidence type="ECO:0000256" key="4">
    <source>
        <dbReference type="ARBA" id="ARBA00022692"/>
    </source>
</evidence>
<dbReference type="Pfam" id="PF00892">
    <property type="entry name" value="EamA"/>
    <property type="match status" value="2"/>
</dbReference>
<keyword evidence="3" id="KW-1003">Cell membrane</keyword>
<evidence type="ECO:0000256" key="5">
    <source>
        <dbReference type="ARBA" id="ARBA00022989"/>
    </source>
</evidence>
<feature type="transmembrane region" description="Helical" evidence="7">
    <location>
        <begin position="251"/>
        <end position="270"/>
    </location>
</feature>